<dbReference type="Proteomes" id="UP001491310">
    <property type="component" value="Unassembled WGS sequence"/>
</dbReference>
<comment type="caution">
    <text evidence="2">The sequence shown here is derived from an EMBL/GenBank/DDBJ whole genome shotgun (WGS) entry which is preliminary data.</text>
</comment>
<name>A0ABR2YW95_9CHLO</name>
<proteinExistence type="predicted"/>
<dbReference type="EMBL" id="JALJOT010000004">
    <property type="protein sequence ID" value="KAK9916073.1"/>
    <property type="molecule type" value="Genomic_DNA"/>
</dbReference>
<protein>
    <submittedName>
        <fullName evidence="2">Uncharacterized protein</fullName>
    </submittedName>
</protein>
<feature type="compositionally biased region" description="Polar residues" evidence="1">
    <location>
        <begin position="12"/>
        <end position="26"/>
    </location>
</feature>
<organism evidence="2 3">
    <name type="scientific">Coccomyxa subellipsoidea</name>
    <dbReference type="NCBI Taxonomy" id="248742"/>
    <lineage>
        <taxon>Eukaryota</taxon>
        <taxon>Viridiplantae</taxon>
        <taxon>Chlorophyta</taxon>
        <taxon>core chlorophytes</taxon>
        <taxon>Trebouxiophyceae</taxon>
        <taxon>Trebouxiophyceae incertae sedis</taxon>
        <taxon>Coccomyxaceae</taxon>
        <taxon>Coccomyxa</taxon>
    </lineage>
</organism>
<keyword evidence="3" id="KW-1185">Reference proteome</keyword>
<evidence type="ECO:0000313" key="2">
    <source>
        <dbReference type="EMBL" id="KAK9916073.1"/>
    </source>
</evidence>
<accession>A0ABR2YW95</accession>
<gene>
    <name evidence="2" type="ORF">WJX75_008252</name>
</gene>
<evidence type="ECO:0000256" key="1">
    <source>
        <dbReference type="SAM" id="MobiDB-lite"/>
    </source>
</evidence>
<evidence type="ECO:0000313" key="3">
    <source>
        <dbReference type="Proteomes" id="UP001491310"/>
    </source>
</evidence>
<reference evidence="2 3" key="1">
    <citation type="journal article" date="2024" name="Nat. Commun.">
        <title>Phylogenomics reveals the evolutionary origins of lichenization in chlorophyte algae.</title>
        <authorList>
            <person name="Puginier C."/>
            <person name="Libourel C."/>
            <person name="Otte J."/>
            <person name="Skaloud P."/>
            <person name="Haon M."/>
            <person name="Grisel S."/>
            <person name="Petersen M."/>
            <person name="Berrin J.G."/>
            <person name="Delaux P.M."/>
            <person name="Dal Grande F."/>
            <person name="Keller J."/>
        </authorList>
    </citation>
    <scope>NUCLEOTIDE SEQUENCE [LARGE SCALE GENOMIC DNA]</scope>
    <source>
        <strain evidence="2 3">SAG 216-7</strain>
    </source>
</reference>
<sequence length="89" mass="9162">MQIRRECRGLRSTWSSPGRSQRTQSPVPAPAVRAQDTSHARGATLQEPCGLGSTFSALWSLAASPAPSAVARAASLVSTAKGQDTGQAG</sequence>
<feature type="region of interest" description="Disordered" evidence="1">
    <location>
        <begin position="1"/>
        <end position="41"/>
    </location>
</feature>